<reference evidence="2" key="1">
    <citation type="journal article" date="2023" name="Mol. Phylogenet. Evol.">
        <title>Genome-scale phylogeny and comparative genomics of the fungal order Sordariales.</title>
        <authorList>
            <person name="Hensen N."/>
            <person name="Bonometti L."/>
            <person name="Westerberg I."/>
            <person name="Brannstrom I.O."/>
            <person name="Guillou S."/>
            <person name="Cros-Aarteil S."/>
            <person name="Calhoun S."/>
            <person name="Haridas S."/>
            <person name="Kuo A."/>
            <person name="Mondo S."/>
            <person name="Pangilinan J."/>
            <person name="Riley R."/>
            <person name="LaButti K."/>
            <person name="Andreopoulos B."/>
            <person name="Lipzen A."/>
            <person name="Chen C."/>
            <person name="Yan M."/>
            <person name="Daum C."/>
            <person name="Ng V."/>
            <person name="Clum A."/>
            <person name="Steindorff A."/>
            <person name="Ohm R.A."/>
            <person name="Martin F."/>
            <person name="Silar P."/>
            <person name="Natvig D.O."/>
            <person name="Lalanne C."/>
            <person name="Gautier V."/>
            <person name="Ament-Velasquez S.L."/>
            <person name="Kruys A."/>
            <person name="Hutchinson M.I."/>
            <person name="Powell A.J."/>
            <person name="Barry K."/>
            <person name="Miller A.N."/>
            <person name="Grigoriev I.V."/>
            <person name="Debuchy R."/>
            <person name="Gladieux P."/>
            <person name="Hiltunen Thoren M."/>
            <person name="Johannesson H."/>
        </authorList>
    </citation>
    <scope>NUCLEOTIDE SEQUENCE</scope>
    <source>
        <strain evidence="2">CBS 118394</strain>
    </source>
</reference>
<sequence length="366" mass="41441">MVQYIFTPWRDRAELLMVKRQFYPARQQRSQYQQHQEEQGQGQAQEQWWNQTSSTKTTNRDQKEASDAVARVSMWMQRGNCPHLVESTALLTAAVLGDHDDKPSGSSSYAVRAAYSAAFSRFVTGLLDSHQDKQRKMSMYGVAKSVGLPATFVELRHQATHEQLPSLIRLRAATQKALEWIWDYYWKHLTAEDDHDLDADAGDGQGEAAASEGVSKSTAARNSGCRLALMRYLERQEDGAQVKRSDLRGEMRKYGEALVLTTLNSIADTTTDSWVLRRAVALTTEMLVEAELEEEDHMDEDEGDGSVPMDVEGVKAELDKQWDVVRRLEQVAQEGKDSKEEREQEPGPSWSLYEEDAWIPKPIGVV</sequence>
<dbReference type="GO" id="GO:0030687">
    <property type="term" value="C:preribosome, large subunit precursor"/>
    <property type="evidence" value="ECO:0007669"/>
    <property type="project" value="TreeGrafter"/>
</dbReference>
<dbReference type="Pfam" id="PF04031">
    <property type="entry name" value="Las1"/>
    <property type="match status" value="1"/>
</dbReference>
<feature type="region of interest" description="Disordered" evidence="1">
    <location>
        <begin position="29"/>
        <end position="65"/>
    </location>
</feature>
<keyword evidence="3" id="KW-1185">Reference proteome</keyword>
<dbReference type="GO" id="GO:0004519">
    <property type="term" value="F:endonuclease activity"/>
    <property type="evidence" value="ECO:0007669"/>
    <property type="project" value="InterPro"/>
</dbReference>
<evidence type="ECO:0000313" key="3">
    <source>
        <dbReference type="Proteomes" id="UP001283341"/>
    </source>
</evidence>
<feature type="compositionally biased region" description="Low complexity" evidence="1">
    <location>
        <begin position="29"/>
        <end position="51"/>
    </location>
</feature>
<dbReference type="EMBL" id="JAUEDM010000002">
    <property type="protein sequence ID" value="KAK3325494.1"/>
    <property type="molecule type" value="Genomic_DNA"/>
</dbReference>
<dbReference type="InterPro" id="IPR007174">
    <property type="entry name" value="Las1"/>
</dbReference>
<name>A0AAE0IIA0_9PEZI</name>
<evidence type="ECO:0000313" key="2">
    <source>
        <dbReference type="EMBL" id="KAK3325494.1"/>
    </source>
</evidence>
<protein>
    <submittedName>
        <fullName evidence="2">Las1-like-domain-containing protein</fullName>
    </submittedName>
</protein>
<dbReference type="Proteomes" id="UP001283341">
    <property type="component" value="Unassembled WGS sequence"/>
</dbReference>
<dbReference type="GO" id="GO:0000470">
    <property type="term" value="P:maturation of LSU-rRNA"/>
    <property type="evidence" value="ECO:0007669"/>
    <property type="project" value="TreeGrafter"/>
</dbReference>
<dbReference type="GO" id="GO:0000460">
    <property type="term" value="P:maturation of 5.8S rRNA"/>
    <property type="evidence" value="ECO:0007669"/>
    <property type="project" value="TreeGrafter"/>
</dbReference>
<feature type="region of interest" description="Disordered" evidence="1">
    <location>
        <begin position="329"/>
        <end position="354"/>
    </location>
</feature>
<reference evidence="2" key="2">
    <citation type="submission" date="2023-06" db="EMBL/GenBank/DDBJ databases">
        <authorList>
            <consortium name="Lawrence Berkeley National Laboratory"/>
            <person name="Haridas S."/>
            <person name="Hensen N."/>
            <person name="Bonometti L."/>
            <person name="Westerberg I."/>
            <person name="Brannstrom I.O."/>
            <person name="Guillou S."/>
            <person name="Cros-Aarteil S."/>
            <person name="Calhoun S."/>
            <person name="Kuo A."/>
            <person name="Mondo S."/>
            <person name="Pangilinan J."/>
            <person name="Riley R."/>
            <person name="Labutti K."/>
            <person name="Andreopoulos B."/>
            <person name="Lipzen A."/>
            <person name="Chen C."/>
            <person name="Yanf M."/>
            <person name="Daum C."/>
            <person name="Ng V."/>
            <person name="Clum A."/>
            <person name="Steindorff A."/>
            <person name="Ohm R."/>
            <person name="Martin F."/>
            <person name="Silar P."/>
            <person name="Natvig D."/>
            <person name="Lalanne C."/>
            <person name="Gautier V."/>
            <person name="Ament-Velasquez S.L."/>
            <person name="Kruys A."/>
            <person name="Hutchinson M.I."/>
            <person name="Powell A.J."/>
            <person name="Barry K."/>
            <person name="Miller A.N."/>
            <person name="Grigoriev I.V."/>
            <person name="Debuchy R."/>
            <person name="Gladieux P."/>
            <person name="Thoren M.H."/>
            <person name="Johannesson H."/>
        </authorList>
    </citation>
    <scope>NUCLEOTIDE SEQUENCE</scope>
    <source>
        <strain evidence="2">CBS 118394</strain>
    </source>
</reference>
<dbReference type="PANTHER" id="PTHR15002:SF0">
    <property type="entry name" value="RIBOSOMAL BIOGENESIS PROTEIN LAS1L"/>
    <property type="match status" value="1"/>
</dbReference>
<organism evidence="2 3">
    <name type="scientific">Apodospora peruviana</name>
    <dbReference type="NCBI Taxonomy" id="516989"/>
    <lineage>
        <taxon>Eukaryota</taxon>
        <taxon>Fungi</taxon>
        <taxon>Dikarya</taxon>
        <taxon>Ascomycota</taxon>
        <taxon>Pezizomycotina</taxon>
        <taxon>Sordariomycetes</taxon>
        <taxon>Sordariomycetidae</taxon>
        <taxon>Sordariales</taxon>
        <taxon>Lasiosphaeriaceae</taxon>
        <taxon>Apodospora</taxon>
    </lineage>
</organism>
<gene>
    <name evidence="2" type="ORF">B0H66DRAFT_548432</name>
</gene>
<dbReference type="GO" id="GO:0090730">
    <property type="term" value="C:Las1 complex"/>
    <property type="evidence" value="ECO:0007669"/>
    <property type="project" value="InterPro"/>
</dbReference>
<dbReference type="AlphaFoldDB" id="A0AAE0IIA0"/>
<feature type="compositionally biased region" description="Basic and acidic residues" evidence="1">
    <location>
        <begin position="329"/>
        <end position="345"/>
    </location>
</feature>
<feature type="region of interest" description="Disordered" evidence="1">
    <location>
        <begin position="197"/>
        <end position="217"/>
    </location>
</feature>
<dbReference type="PANTHER" id="PTHR15002">
    <property type="entry name" value="RIBOSOMAL BIOGENESIS PROTEIN LAS1L"/>
    <property type="match status" value="1"/>
</dbReference>
<comment type="caution">
    <text evidence="2">The sequence shown here is derived from an EMBL/GenBank/DDBJ whole genome shotgun (WGS) entry which is preliminary data.</text>
</comment>
<evidence type="ECO:0000256" key="1">
    <source>
        <dbReference type="SAM" id="MobiDB-lite"/>
    </source>
</evidence>
<proteinExistence type="predicted"/>
<accession>A0AAE0IIA0</accession>